<dbReference type="HOGENOM" id="CLU_153656_0_0_9"/>
<evidence type="ECO:0000313" key="2">
    <source>
        <dbReference type="Proteomes" id="UP000001572"/>
    </source>
</evidence>
<dbReference type="EMBL" id="CP000724">
    <property type="protein sequence ID" value="ABR48297.1"/>
    <property type="molecule type" value="Genomic_DNA"/>
</dbReference>
<keyword evidence="2" id="KW-1185">Reference proteome</keyword>
<dbReference type="OrthoDB" id="1957555at2"/>
<dbReference type="RefSeq" id="WP_012063274.1">
    <property type="nucleotide sequence ID" value="NC_009633.1"/>
</dbReference>
<evidence type="ECO:0000313" key="1">
    <source>
        <dbReference type="EMBL" id="ABR48297.1"/>
    </source>
</evidence>
<organism evidence="1 2">
    <name type="scientific">Alkaliphilus metalliredigens (strain QYMF)</name>
    <dbReference type="NCBI Taxonomy" id="293826"/>
    <lineage>
        <taxon>Bacteria</taxon>
        <taxon>Bacillati</taxon>
        <taxon>Bacillota</taxon>
        <taxon>Clostridia</taxon>
        <taxon>Peptostreptococcales</taxon>
        <taxon>Natronincolaceae</taxon>
        <taxon>Alkaliphilus</taxon>
    </lineage>
</organism>
<reference evidence="2" key="1">
    <citation type="journal article" date="2016" name="Genome Announc.">
        <title>Complete genome sequence of Alkaliphilus metalliredigens strain QYMF, an alkaliphilic and metal-reducing bacterium isolated from borax-contaminated leachate ponds.</title>
        <authorList>
            <person name="Hwang C."/>
            <person name="Copeland A."/>
            <person name="Lucas S."/>
            <person name="Lapidus A."/>
            <person name="Barry K."/>
            <person name="Detter J.C."/>
            <person name="Glavina Del Rio T."/>
            <person name="Hammon N."/>
            <person name="Israni S."/>
            <person name="Dalin E."/>
            <person name="Tice H."/>
            <person name="Pitluck S."/>
            <person name="Chertkov O."/>
            <person name="Brettin T."/>
            <person name="Bruce D."/>
            <person name="Han C."/>
            <person name="Schmutz J."/>
            <person name="Larimer F."/>
            <person name="Land M.L."/>
            <person name="Hauser L."/>
            <person name="Kyrpides N."/>
            <person name="Mikhailova N."/>
            <person name="Ye Q."/>
            <person name="Zhou J."/>
            <person name="Richardson P."/>
            <person name="Fields M.W."/>
        </authorList>
    </citation>
    <scope>NUCLEOTIDE SEQUENCE [LARGE SCALE GENOMIC DNA]</scope>
    <source>
        <strain evidence="2">QYMF</strain>
    </source>
</reference>
<dbReference type="eggNOG" id="ENOG5033MWQ">
    <property type="taxonomic scope" value="Bacteria"/>
</dbReference>
<dbReference type="STRING" id="293826.Amet_2138"/>
<proteinExistence type="predicted"/>
<dbReference type="AlphaFoldDB" id="A6TQ29"/>
<dbReference type="Proteomes" id="UP000001572">
    <property type="component" value="Chromosome"/>
</dbReference>
<gene>
    <name evidence="1" type="ordered locus">Amet_2138</name>
</gene>
<accession>A6TQ29</accession>
<protein>
    <submittedName>
        <fullName evidence="1">Uncharacterized protein</fullName>
    </submittedName>
</protein>
<sequence>MPNTSLIAKIKKIDISNKVAADTWRQSISIVLSDIELNDENLVSLRKFRPNEEISVSLDLMQLSILGEAPPKEEAIHELVEPDDQGEELFTIEYDEDIPETDKVIKTFKF</sequence>
<dbReference type="KEGG" id="amt:Amet_2138"/>
<name>A6TQ29_ALKMQ</name>